<reference evidence="2" key="1">
    <citation type="submission" date="2018-05" db="EMBL/GenBank/DDBJ databases">
        <authorList>
            <person name="Lanie J.A."/>
            <person name="Ng W.-L."/>
            <person name="Kazmierczak K.M."/>
            <person name="Andrzejewski T.M."/>
            <person name="Davidsen T.M."/>
            <person name="Wayne K.J."/>
            <person name="Tettelin H."/>
            <person name="Glass J.I."/>
            <person name="Rusch D."/>
            <person name="Podicherti R."/>
            <person name="Tsui H.-C.T."/>
            <person name="Winkler M.E."/>
        </authorList>
    </citation>
    <scope>NUCLEOTIDE SEQUENCE</scope>
</reference>
<evidence type="ECO:0000313" key="2">
    <source>
        <dbReference type="EMBL" id="SVC72831.1"/>
    </source>
</evidence>
<proteinExistence type="predicted"/>
<gene>
    <name evidence="2" type="ORF">METZ01_LOCUS325685</name>
</gene>
<protein>
    <recommendedName>
        <fullName evidence="3">Transmembrane protein</fullName>
    </recommendedName>
</protein>
<keyword evidence="1" id="KW-0472">Membrane</keyword>
<dbReference type="AlphaFoldDB" id="A0A382PLK3"/>
<feature type="transmembrane region" description="Helical" evidence="1">
    <location>
        <begin position="131"/>
        <end position="151"/>
    </location>
</feature>
<accession>A0A382PLK3</accession>
<name>A0A382PLK3_9ZZZZ</name>
<evidence type="ECO:0008006" key="3">
    <source>
        <dbReference type="Google" id="ProtNLM"/>
    </source>
</evidence>
<keyword evidence="1" id="KW-1133">Transmembrane helix</keyword>
<organism evidence="2">
    <name type="scientific">marine metagenome</name>
    <dbReference type="NCBI Taxonomy" id="408172"/>
    <lineage>
        <taxon>unclassified sequences</taxon>
        <taxon>metagenomes</taxon>
        <taxon>ecological metagenomes</taxon>
    </lineage>
</organism>
<evidence type="ECO:0000256" key="1">
    <source>
        <dbReference type="SAM" id="Phobius"/>
    </source>
</evidence>
<dbReference type="EMBL" id="UINC01107451">
    <property type="protein sequence ID" value="SVC72831.1"/>
    <property type="molecule type" value="Genomic_DNA"/>
</dbReference>
<sequence>MTSKTTLLLFVFLLVAPKLIFAHGDGHVEENHPSPLLEETAPLNDSIYSVDGEENTELPILREALPSSPFPGIDILGGETSLTDIGMGSGDPMKRFEEKTNSTQKHGQHEKQHIAEAVHEWVSPHAKGHRVAVGITIISGLAFMALSFFRIGEGNSKDPSQ</sequence>
<keyword evidence="1" id="KW-0812">Transmembrane</keyword>